<evidence type="ECO:0000259" key="1">
    <source>
        <dbReference type="Pfam" id="PF01593"/>
    </source>
</evidence>
<dbReference type="Gene3D" id="3.90.660.50">
    <property type="match status" value="1"/>
</dbReference>
<dbReference type="AlphaFoldDB" id="A0A6J4IX46"/>
<dbReference type="InterPro" id="IPR036188">
    <property type="entry name" value="FAD/NAD-bd_sf"/>
</dbReference>
<dbReference type="Gene3D" id="3.50.50.60">
    <property type="entry name" value="FAD/NAD(P)-binding domain"/>
    <property type="match status" value="1"/>
</dbReference>
<dbReference type="SUPFAM" id="SSF51905">
    <property type="entry name" value="FAD/NAD(P)-binding domain"/>
    <property type="match status" value="1"/>
</dbReference>
<dbReference type="GO" id="GO:0016491">
    <property type="term" value="F:oxidoreductase activity"/>
    <property type="evidence" value="ECO:0007669"/>
    <property type="project" value="InterPro"/>
</dbReference>
<gene>
    <name evidence="2" type="ORF">AVDCRST_MAG20-2856</name>
</gene>
<dbReference type="PANTHER" id="PTHR43734">
    <property type="entry name" value="PHYTOENE DESATURASE"/>
    <property type="match status" value="1"/>
</dbReference>
<dbReference type="EMBL" id="CADCSY010000130">
    <property type="protein sequence ID" value="CAA9262411.1"/>
    <property type="molecule type" value="Genomic_DNA"/>
</dbReference>
<reference evidence="2" key="1">
    <citation type="submission" date="2020-02" db="EMBL/GenBank/DDBJ databases">
        <authorList>
            <person name="Meier V. D."/>
        </authorList>
    </citation>
    <scope>NUCLEOTIDE SEQUENCE</scope>
    <source>
        <strain evidence="2">AVDCRST_MAG20</strain>
    </source>
</reference>
<feature type="domain" description="Amine oxidase" evidence="1">
    <location>
        <begin position="8"/>
        <end position="410"/>
    </location>
</feature>
<dbReference type="PRINTS" id="PR00368">
    <property type="entry name" value="FADPNR"/>
</dbReference>
<sequence>MVVVGGGLAGLAAATVAARAGCKVVVLEARSGPGGRARTAARGGYLLNEGAHALYRGGEAMPILRQLGVEPDGGIPPTKGTMGIRDGRLGLLPVGASSLMLTDLLGARGKLRLGKVLATLPRTDPSGLGSESIGAWAARELPEPDARAVLMAVVRLTTYSNDPLHLSADAALLQVQRAAADGVLYLHGGWQTLVEGLRASADAAGVTLRTNSKVERLAAVPHGVRIAVDGGHLVAGAVVVAAGGPAGLLGLLDDPGEEVRTWAAAARPSRAACLDVGLREPWGEGPRFAIGIDTSLYVSDVTRAARLTAEGSALASVMRYLDPEEVTEPEADRQELERGLDLLRPGWREIADDVVFRPRLVAATDVPKAETGGLRGRPGPDVPGAERVYVAGDWVGAHGLLADAALASAQVAGERAAHERRGAMMAT</sequence>
<dbReference type="PANTHER" id="PTHR43734:SF1">
    <property type="entry name" value="PHYTOENE DESATURASE"/>
    <property type="match status" value="1"/>
</dbReference>
<proteinExistence type="predicted"/>
<dbReference type="Pfam" id="PF01593">
    <property type="entry name" value="Amino_oxidase"/>
    <property type="match status" value="1"/>
</dbReference>
<accession>A0A6J4IX46</accession>
<evidence type="ECO:0000313" key="2">
    <source>
        <dbReference type="EMBL" id="CAA9262411.1"/>
    </source>
</evidence>
<dbReference type="InterPro" id="IPR002937">
    <property type="entry name" value="Amino_oxidase"/>
</dbReference>
<organism evidence="2">
    <name type="scientific">uncultured Acidimicrobiales bacterium</name>
    <dbReference type="NCBI Taxonomy" id="310071"/>
    <lineage>
        <taxon>Bacteria</taxon>
        <taxon>Bacillati</taxon>
        <taxon>Actinomycetota</taxon>
        <taxon>Acidimicrobiia</taxon>
        <taxon>Acidimicrobiales</taxon>
        <taxon>environmental samples</taxon>
    </lineage>
</organism>
<name>A0A6J4IX46_9ACTN</name>
<protein>
    <submittedName>
        <fullName evidence="2">Dehydrogenase</fullName>
    </submittedName>
</protein>